<dbReference type="PROSITE" id="PS00217">
    <property type="entry name" value="SUGAR_TRANSPORT_2"/>
    <property type="match status" value="1"/>
</dbReference>
<dbReference type="Proteomes" id="UP000226192">
    <property type="component" value="Unassembled WGS sequence"/>
</dbReference>
<feature type="domain" description="Major facilitator superfamily (MFS) profile" evidence="10">
    <location>
        <begin position="1"/>
        <end position="367"/>
    </location>
</feature>
<keyword evidence="5 9" id="KW-0812">Transmembrane</keyword>
<feature type="transmembrane region" description="Helical" evidence="9">
    <location>
        <begin position="25"/>
        <end position="42"/>
    </location>
</feature>
<comment type="similarity">
    <text evidence="2 8">Belongs to the major facilitator superfamily. Sugar transporter (TC 2.A.1.1) family.</text>
</comment>
<dbReference type="GO" id="GO:0005351">
    <property type="term" value="F:carbohydrate:proton symporter activity"/>
    <property type="evidence" value="ECO:0007669"/>
    <property type="project" value="TreeGrafter"/>
</dbReference>
<dbReference type="EMBL" id="NJET01000222">
    <property type="protein sequence ID" value="PHH59263.1"/>
    <property type="molecule type" value="Genomic_DNA"/>
</dbReference>
<accession>A0A2C5XV41</accession>
<keyword evidence="6 9" id="KW-1133">Transmembrane helix</keyword>
<comment type="subcellular location">
    <subcellularLocation>
        <location evidence="1">Membrane</location>
        <topology evidence="1">Multi-pass membrane protein</topology>
    </subcellularLocation>
</comment>
<dbReference type="InterPro" id="IPR005829">
    <property type="entry name" value="Sugar_transporter_CS"/>
</dbReference>
<feature type="transmembrane region" description="Helical" evidence="9">
    <location>
        <begin position="54"/>
        <end position="70"/>
    </location>
</feature>
<dbReference type="GO" id="GO:0005886">
    <property type="term" value="C:plasma membrane"/>
    <property type="evidence" value="ECO:0007669"/>
    <property type="project" value="TreeGrafter"/>
</dbReference>
<evidence type="ECO:0000259" key="10">
    <source>
        <dbReference type="PROSITE" id="PS50850"/>
    </source>
</evidence>
<dbReference type="PANTHER" id="PTHR48022">
    <property type="entry name" value="PLASTIDIC GLUCOSE TRANSPORTER 4"/>
    <property type="match status" value="1"/>
</dbReference>
<evidence type="ECO:0000256" key="2">
    <source>
        <dbReference type="ARBA" id="ARBA00010992"/>
    </source>
</evidence>
<evidence type="ECO:0000313" key="11">
    <source>
        <dbReference type="EMBL" id="PHH59263.1"/>
    </source>
</evidence>
<evidence type="ECO:0000256" key="7">
    <source>
        <dbReference type="ARBA" id="ARBA00023136"/>
    </source>
</evidence>
<feature type="transmembrane region" description="Helical" evidence="9">
    <location>
        <begin position="249"/>
        <end position="266"/>
    </location>
</feature>
<dbReference type="InterPro" id="IPR003663">
    <property type="entry name" value="Sugar/inositol_transpt"/>
</dbReference>
<dbReference type="AlphaFoldDB" id="A0A2C5XV41"/>
<name>A0A2C5XV41_9HYPO</name>
<dbReference type="Gene3D" id="1.20.1250.20">
    <property type="entry name" value="MFS general substrate transporter like domains"/>
    <property type="match status" value="1"/>
</dbReference>
<feature type="transmembrane region" description="Helical" evidence="9">
    <location>
        <begin position="273"/>
        <end position="293"/>
    </location>
</feature>
<evidence type="ECO:0000256" key="8">
    <source>
        <dbReference type="RuleBase" id="RU003346"/>
    </source>
</evidence>
<dbReference type="InterPro" id="IPR036259">
    <property type="entry name" value="MFS_trans_sf"/>
</dbReference>
<feature type="transmembrane region" description="Helical" evidence="9">
    <location>
        <begin position="305"/>
        <end position="331"/>
    </location>
</feature>
<evidence type="ECO:0000313" key="12">
    <source>
        <dbReference type="Proteomes" id="UP000226192"/>
    </source>
</evidence>
<dbReference type="InterPro" id="IPR005828">
    <property type="entry name" value="MFS_sugar_transport-like"/>
</dbReference>
<dbReference type="InterPro" id="IPR020846">
    <property type="entry name" value="MFS_dom"/>
</dbReference>
<protein>
    <recommendedName>
        <fullName evidence="10">Major facilitator superfamily (MFS) profile domain-containing protein</fullName>
    </recommendedName>
</protein>
<keyword evidence="12" id="KW-1185">Reference proteome</keyword>
<feature type="transmembrane region" description="Helical" evidence="9">
    <location>
        <begin position="207"/>
        <end position="229"/>
    </location>
</feature>
<sequence length="367" mass="40866">MSGGCLFGALAGAYTSDWWGRRRNLVFGIGIFIVGGSVQITAGRNWIHVLTGRFIAGLGLGNLSLGVPMFQSESAPREIRGAVVASYQLFITLGILFCSAIGESLHAFETQNWSWRVLIGIGMILSIPIAIGIMSVPESPRWLAGQGDWEAARYSLARLRGLTDNAEHDLIEDDINEMRDVLDREALAGKGSWVECFRNRPGSRRTVYRTLLGISIHFMQQWTGVNYFFYYGGDVFKSAGIQDPLRTQMILGGINCFMTLSGPYLVEKFGRRWPLFVGSLWQAACLTIFATVGHLQPPTSENTTGIYMIVSSCLFIASFAATWGPMVWVVIGETFPLRLRAKQAALATAGNWFGNWWMPQRWYWHVV</sequence>
<evidence type="ECO:0000256" key="9">
    <source>
        <dbReference type="SAM" id="Phobius"/>
    </source>
</evidence>
<dbReference type="NCBIfam" id="TIGR00879">
    <property type="entry name" value="SP"/>
    <property type="match status" value="1"/>
</dbReference>
<evidence type="ECO:0000256" key="1">
    <source>
        <dbReference type="ARBA" id="ARBA00004141"/>
    </source>
</evidence>
<dbReference type="PROSITE" id="PS50850">
    <property type="entry name" value="MFS"/>
    <property type="match status" value="1"/>
</dbReference>
<organism evidence="11 12">
    <name type="scientific">Ophiocordyceps australis</name>
    <dbReference type="NCBI Taxonomy" id="1399860"/>
    <lineage>
        <taxon>Eukaryota</taxon>
        <taxon>Fungi</taxon>
        <taxon>Dikarya</taxon>
        <taxon>Ascomycota</taxon>
        <taxon>Pezizomycotina</taxon>
        <taxon>Sordariomycetes</taxon>
        <taxon>Hypocreomycetidae</taxon>
        <taxon>Hypocreales</taxon>
        <taxon>Ophiocordycipitaceae</taxon>
        <taxon>Ophiocordyceps</taxon>
    </lineage>
</organism>
<proteinExistence type="inferred from homology"/>
<comment type="caution">
    <text evidence="11">The sequence shown here is derived from an EMBL/GenBank/DDBJ whole genome shotgun (WGS) entry which is preliminary data.</text>
</comment>
<feature type="transmembrane region" description="Helical" evidence="9">
    <location>
        <begin position="82"/>
        <end position="102"/>
    </location>
</feature>
<dbReference type="PRINTS" id="PR00171">
    <property type="entry name" value="SUGRTRNSPORT"/>
</dbReference>
<dbReference type="SUPFAM" id="SSF103473">
    <property type="entry name" value="MFS general substrate transporter"/>
    <property type="match status" value="1"/>
</dbReference>
<gene>
    <name evidence="11" type="ORF">CDD81_3520</name>
</gene>
<reference evidence="11 12" key="1">
    <citation type="submission" date="2017-06" db="EMBL/GenBank/DDBJ databases">
        <title>Ant-infecting Ophiocordyceps genomes reveal a high diversity of potential behavioral manipulation genes and a possible major role for enterotoxins.</title>
        <authorList>
            <person name="De Bekker C."/>
            <person name="Evans H.C."/>
            <person name="Brachmann A."/>
            <person name="Hughes D.P."/>
        </authorList>
    </citation>
    <scope>NUCLEOTIDE SEQUENCE [LARGE SCALE GENOMIC DNA]</scope>
    <source>
        <strain evidence="11 12">Map64</strain>
    </source>
</reference>
<evidence type="ECO:0000256" key="3">
    <source>
        <dbReference type="ARBA" id="ARBA00022448"/>
    </source>
</evidence>
<evidence type="ECO:0000256" key="5">
    <source>
        <dbReference type="ARBA" id="ARBA00022692"/>
    </source>
</evidence>
<keyword evidence="3 8" id="KW-0813">Transport</keyword>
<keyword evidence="4" id="KW-0762">Sugar transport</keyword>
<dbReference type="Pfam" id="PF00083">
    <property type="entry name" value="Sugar_tr"/>
    <property type="match status" value="1"/>
</dbReference>
<dbReference type="STRING" id="1399860.A0A2C5XV41"/>
<dbReference type="PANTHER" id="PTHR48022:SF75">
    <property type="entry name" value="GALACTOSE TRANSPORTER-RELATED"/>
    <property type="match status" value="1"/>
</dbReference>
<dbReference type="OrthoDB" id="5141738at2759"/>
<dbReference type="PROSITE" id="PS00216">
    <property type="entry name" value="SUGAR_TRANSPORT_1"/>
    <property type="match status" value="1"/>
</dbReference>
<evidence type="ECO:0000256" key="4">
    <source>
        <dbReference type="ARBA" id="ARBA00022597"/>
    </source>
</evidence>
<evidence type="ECO:0000256" key="6">
    <source>
        <dbReference type="ARBA" id="ARBA00022989"/>
    </source>
</evidence>
<keyword evidence="7 9" id="KW-0472">Membrane</keyword>
<feature type="transmembrane region" description="Helical" evidence="9">
    <location>
        <begin position="114"/>
        <end position="136"/>
    </location>
</feature>
<dbReference type="InterPro" id="IPR050360">
    <property type="entry name" value="MFS_Sugar_Transporters"/>
</dbReference>